<sequence length="46" mass="5079">MTQTAAQPVSISARKPQADADAVLDQMFAYFTRDEVVHAIETRRAA</sequence>
<dbReference type="RefSeq" id="WP_165456273.1">
    <property type="nucleotide sequence ID" value="NZ_FZNM01000007.1"/>
</dbReference>
<dbReference type="AlphaFoldDB" id="A0A238X0X3"/>
<evidence type="ECO:0000313" key="2">
    <source>
        <dbReference type="Proteomes" id="UP000198409"/>
    </source>
</evidence>
<proteinExistence type="predicted"/>
<reference evidence="2" key="1">
    <citation type="submission" date="2017-06" db="EMBL/GenBank/DDBJ databases">
        <authorList>
            <person name="Varghese N."/>
            <person name="Submissions S."/>
        </authorList>
    </citation>
    <scope>NUCLEOTIDE SEQUENCE [LARGE SCALE GENOMIC DNA]</scope>
    <source>
        <strain evidence="2">DSM 26170</strain>
    </source>
</reference>
<protein>
    <submittedName>
        <fullName evidence="1">Uncharacterized protein</fullName>
    </submittedName>
</protein>
<name>A0A238X0X3_9RHOB</name>
<evidence type="ECO:0000313" key="1">
    <source>
        <dbReference type="EMBL" id="SNR52526.1"/>
    </source>
</evidence>
<gene>
    <name evidence="1" type="ORF">SAMN06265378_10752</name>
</gene>
<accession>A0A238X0X3</accession>
<dbReference type="EMBL" id="FZNM01000007">
    <property type="protein sequence ID" value="SNR52526.1"/>
    <property type="molecule type" value="Genomic_DNA"/>
</dbReference>
<dbReference type="Proteomes" id="UP000198409">
    <property type="component" value="Unassembled WGS sequence"/>
</dbReference>
<organism evidence="1 2">
    <name type="scientific">Paracoccus sediminis</name>
    <dbReference type="NCBI Taxonomy" id="1214787"/>
    <lineage>
        <taxon>Bacteria</taxon>
        <taxon>Pseudomonadati</taxon>
        <taxon>Pseudomonadota</taxon>
        <taxon>Alphaproteobacteria</taxon>
        <taxon>Rhodobacterales</taxon>
        <taxon>Paracoccaceae</taxon>
        <taxon>Paracoccus</taxon>
    </lineage>
</organism>